<proteinExistence type="predicted"/>
<evidence type="ECO:0000313" key="3">
    <source>
        <dbReference type="Proteomes" id="UP000789375"/>
    </source>
</evidence>
<evidence type="ECO:0000256" key="1">
    <source>
        <dbReference type="SAM" id="MobiDB-lite"/>
    </source>
</evidence>
<dbReference type="AlphaFoldDB" id="A0A9N9GT49"/>
<organism evidence="2 3">
    <name type="scientific">Funneliformis mosseae</name>
    <name type="common">Endomycorrhizal fungus</name>
    <name type="synonym">Glomus mosseae</name>
    <dbReference type="NCBI Taxonomy" id="27381"/>
    <lineage>
        <taxon>Eukaryota</taxon>
        <taxon>Fungi</taxon>
        <taxon>Fungi incertae sedis</taxon>
        <taxon>Mucoromycota</taxon>
        <taxon>Glomeromycotina</taxon>
        <taxon>Glomeromycetes</taxon>
        <taxon>Glomerales</taxon>
        <taxon>Glomeraceae</taxon>
        <taxon>Funneliformis</taxon>
    </lineage>
</organism>
<dbReference type="EMBL" id="CAJVPP010003213">
    <property type="protein sequence ID" value="CAG8623575.1"/>
    <property type="molecule type" value="Genomic_DNA"/>
</dbReference>
<keyword evidence="3" id="KW-1185">Reference proteome</keyword>
<evidence type="ECO:0000313" key="2">
    <source>
        <dbReference type="EMBL" id="CAG8623575.1"/>
    </source>
</evidence>
<name>A0A9N9GT49_FUNMO</name>
<protein>
    <submittedName>
        <fullName evidence="2">10623_t:CDS:1</fullName>
    </submittedName>
</protein>
<comment type="caution">
    <text evidence="2">The sequence shown here is derived from an EMBL/GenBank/DDBJ whole genome shotgun (WGS) entry which is preliminary data.</text>
</comment>
<accession>A0A9N9GT49</accession>
<dbReference type="Proteomes" id="UP000789375">
    <property type="component" value="Unassembled WGS sequence"/>
</dbReference>
<sequence length="117" mass="13528">MTKIRELREKQSNFLRSCSSPCPLDFFKRFNFRSKSSANNNYKVGLKKRCERNLLPENLLEMKRKFDNNDLKTIDAQFVDDLDGGVNRTDENLISNTDNKENEDGSSNNNIDGEGKM</sequence>
<feature type="region of interest" description="Disordered" evidence="1">
    <location>
        <begin position="82"/>
        <end position="117"/>
    </location>
</feature>
<gene>
    <name evidence="2" type="ORF">FMOSSE_LOCUS10115</name>
</gene>
<reference evidence="2" key="1">
    <citation type="submission" date="2021-06" db="EMBL/GenBank/DDBJ databases">
        <authorList>
            <person name="Kallberg Y."/>
            <person name="Tangrot J."/>
            <person name="Rosling A."/>
        </authorList>
    </citation>
    <scope>NUCLEOTIDE SEQUENCE</scope>
    <source>
        <strain evidence="2">87-6 pot B 2015</strain>
    </source>
</reference>